<dbReference type="AlphaFoldDB" id="A0A8H6U3Z9"/>
<gene>
    <name evidence="2" type="ORF">MVEN_02555900</name>
</gene>
<feature type="compositionally biased region" description="Polar residues" evidence="1">
    <location>
        <begin position="68"/>
        <end position="79"/>
    </location>
</feature>
<feature type="region of interest" description="Disordered" evidence="1">
    <location>
        <begin position="131"/>
        <end position="164"/>
    </location>
</feature>
<name>A0A8H6U3Z9_9AGAR</name>
<comment type="caution">
    <text evidence="2">The sequence shown here is derived from an EMBL/GenBank/DDBJ whole genome shotgun (WGS) entry which is preliminary data.</text>
</comment>
<evidence type="ECO:0000256" key="1">
    <source>
        <dbReference type="SAM" id="MobiDB-lite"/>
    </source>
</evidence>
<evidence type="ECO:0000313" key="3">
    <source>
        <dbReference type="Proteomes" id="UP000620124"/>
    </source>
</evidence>
<accession>A0A8H6U3Z9</accession>
<feature type="compositionally biased region" description="Basic and acidic residues" evidence="1">
    <location>
        <begin position="50"/>
        <end position="59"/>
    </location>
</feature>
<feature type="region of interest" description="Disordered" evidence="1">
    <location>
        <begin position="42"/>
        <end position="86"/>
    </location>
</feature>
<dbReference type="EMBL" id="JACAZI010000036">
    <property type="protein sequence ID" value="KAF7328402.1"/>
    <property type="molecule type" value="Genomic_DNA"/>
</dbReference>
<sequence>MSKTLGGCNTDSFCWRWLYALLSAPLLPIPITLAHDHTSKQSFFQAKPSRRQEKRKEEGSETGLEEFGQSTNDLTTIRSVATPPSHPTLPHYVLPYTYAPPPLPPRRDGEYVAGPRAHTCPARLWPALCLRPASRSTPPPPHPRRRPHPRHRPTFPPPGLPFPSSLPTARTALNAATPLIAAVPTHAAVPISAAFIHSPHPAGAAARRDSVAHSNCSRLFDVCFQNAVFLPRSYI</sequence>
<proteinExistence type="predicted"/>
<keyword evidence="3" id="KW-1185">Reference proteome</keyword>
<evidence type="ECO:0000313" key="2">
    <source>
        <dbReference type="EMBL" id="KAF7328402.1"/>
    </source>
</evidence>
<protein>
    <submittedName>
        <fullName evidence="2">Uncharacterized protein</fullName>
    </submittedName>
</protein>
<feature type="compositionally biased region" description="Basic residues" evidence="1">
    <location>
        <begin position="142"/>
        <end position="153"/>
    </location>
</feature>
<organism evidence="2 3">
    <name type="scientific">Mycena venus</name>
    <dbReference type="NCBI Taxonomy" id="2733690"/>
    <lineage>
        <taxon>Eukaryota</taxon>
        <taxon>Fungi</taxon>
        <taxon>Dikarya</taxon>
        <taxon>Basidiomycota</taxon>
        <taxon>Agaricomycotina</taxon>
        <taxon>Agaricomycetes</taxon>
        <taxon>Agaricomycetidae</taxon>
        <taxon>Agaricales</taxon>
        <taxon>Marasmiineae</taxon>
        <taxon>Mycenaceae</taxon>
        <taxon>Mycena</taxon>
    </lineage>
</organism>
<reference evidence="2" key="1">
    <citation type="submission" date="2020-05" db="EMBL/GenBank/DDBJ databases">
        <title>Mycena genomes resolve the evolution of fungal bioluminescence.</title>
        <authorList>
            <person name="Tsai I.J."/>
        </authorList>
    </citation>
    <scope>NUCLEOTIDE SEQUENCE</scope>
    <source>
        <strain evidence="2">CCC161011</strain>
    </source>
</reference>
<dbReference type="Proteomes" id="UP000620124">
    <property type="component" value="Unassembled WGS sequence"/>
</dbReference>